<organism evidence="1 2">
    <name type="scientific">Kitasatospora nipponensis</name>
    <dbReference type="NCBI Taxonomy" id="258049"/>
    <lineage>
        <taxon>Bacteria</taxon>
        <taxon>Bacillati</taxon>
        <taxon>Actinomycetota</taxon>
        <taxon>Actinomycetes</taxon>
        <taxon>Kitasatosporales</taxon>
        <taxon>Streptomycetaceae</taxon>
        <taxon>Kitasatospora</taxon>
    </lineage>
</organism>
<proteinExistence type="predicted"/>
<comment type="caution">
    <text evidence="1">The sequence shown here is derived from an EMBL/GenBank/DDBJ whole genome shotgun (WGS) entry which is preliminary data.</text>
</comment>
<accession>A0ABN1W5G1</accession>
<evidence type="ECO:0000313" key="1">
    <source>
        <dbReference type="EMBL" id="GAA1232324.1"/>
    </source>
</evidence>
<gene>
    <name evidence="1" type="ORF">GCM10009665_23230</name>
</gene>
<keyword evidence="2" id="KW-1185">Reference proteome</keyword>
<sequence length="80" mass="8663">MNAVRTARSGRYAPEALAALPPAIPLSVANELLSLGRTAGYRMAREHRYPVTVVEVGGSYRVITADLLHFLRPRTSQSAA</sequence>
<evidence type="ECO:0008006" key="3">
    <source>
        <dbReference type="Google" id="ProtNLM"/>
    </source>
</evidence>
<dbReference type="EMBL" id="BAAALF010000030">
    <property type="protein sequence ID" value="GAA1232324.1"/>
    <property type="molecule type" value="Genomic_DNA"/>
</dbReference>
<evidence type="ECO:0000313" key="2">
    <source>
        <dbReference type="Proteomes" id="UP001500037"/>
    </source>
</evidence>
<dbReference type="Proteomes" id="UP001500037">
    <property type="component" value="Unassembled WGS sequence"/>
</dbReference>
<reference evidence="1 2" key="1">
    <citation type="journal article" date="2019" name="Int. J. Syst. Evol. Microbiol.">
        <title>The Global Catalogue of Microorganisms (GCM) 10K type strain sequencing project: providing services to taxonomists for standard genome sequencing and annotation.</title>
        <authorList>
            <consortium name="The Broad Institute Genomics Platform"/>
            <consortium name="The Broad Institute Genome Sequencing Center for Infectious Disease"/>
            <person name="Wu L."/>
            <person name="Ma J."/>
        </authorList>
    </citation>
    <scope>NUCLEOTIDE SEQUENCE [LARGE SCALE GENOMIC DNA]</scope>
    <source>
        <strain evidence="1 2">JCM 13004</strain>
    </source>
</reference>
<protein>
    <recommendedName>
        <fullName evidence="3">Helix-turn-helix protein</fullName>
    </recommendedName>
</protein>
<name>A0ABN1W5G1_9ACTN</name>